<reference evidence="2" key="2">
    <citation type="submission" date="2023-07" db="EMBL/GenBank/DDBJ databases">
        <authorList>
            <consortium name="Lawrence Berkeley National Laboratory"/>
            <person name="Haridas S."/>
            <person name="Hensen N."/>
            <person name="Bonometti L."/>
            <person name="Westerberg I."/>
            <person name="Brannstrom I.O."/>
            <person name="Guillou S."/>
            <person name="Cros-Aarteil S."/>
            <person name="Calhoun S."/>
            <person name="Kuo A."/>
            <person name="Mondo S."/>
            <person name="Pangilinan J."/>
            <person name="Riley R."/>
            <person name="LaButti K."/>
            <person name="Andreopoulos B."/>
            <person name="Lipzen A."/>
            <person name="Chen C."/>
            <person name="Yanf M."/>
            <person name="Daum C."/>
            <person name="Ng V."/>
            <person name="Clum A."/>
            <person name="Steindorff A."/>
            <person name="Ohm R."/>
            <person name="Martin F."/>
            <person name="Silar P."/>
            <person name="Natvig D."/>
            <person name="Lalanne C."/>
            <person name="Gautier V."/>
            <person name="Ament-velasquez S.L."/>
            <person name="Kruys A."/>
            <person name="Hutchinson M.I."/>
            <person name="Powell A.J."/>
            <person name="Barry K."/>
            <person name="Miller A.N."/>
            <person name="Grigoriev I.V."/>
            <person name="Debuchy R."/>
            <person name="Gladieux P."/>
            <person name="Thoren M.H."/>
            <person name="Johannesson H."/>
        </authorList>
    </citation>
    <scope>NUCLEOTIDE SEQUENCE</scope>
    <source>
        <strain evidence="2">FGSC 1904</strain>
    </source>
</reference>
<protein>
    <submittedName>
        <fullName evidence="2">Uncharacterized protein</fullName>
    </submittedName>
</protein>
<reference evidence="2" key="1">
    <citation type="journal article" date="2023" name="Mol. Phylogenet. Evol.">
        <title>Genome-scale phylogeny and comparative genomics of the fungal order Sordariales.</title>
        <authorList>
            <person name="Hensen N."/>
            <person name="Bonometti L."/>
            <person name="Westerberg I."/>
            <person name="Brannstrom I.O."/>
            <person name="Guillou S."/>
            <person name="Cros-Aarteil S."/>
            <person name="Calhoun S."/>
            <person name="Haridas S."/>
            <person name="Kuo A."/>
            <person name="Mondo S."/>
            <person name="Pangilinan J."/>
            <person name="Riley R."/>
            <person name="LaButti K."/>
            <person name="Andreopoulos B."/>
            <person name="Lipzen A."/>
            <person name="Chen C."/>
            <person name="Yan M."/>
            <person name="Daum C."/>
            <person name="Ng V."/>
            <person name="Clum A."/>
            <person name="Steindorff A."/>
            <person name="Ohm R.A."/>
            <person name="Martin F."/>
            <person name="Silar P."/>
            <person name="Natvig D.O."/>
            <person name="Lalanne C."/>
            <person name="Gautier V."/>
            <person name="Ament-Velasquez S.L."/>
            <person name="Kruys A."/>
            <person name="Hutchinson M.I."/>
            <person name="Powell A.J."/>
            <person name="Barry K."/>
            <person name="Miller A.N."/>
            <person name="Grigoriev I.V."/>
            <person name="Debuchy R."/>
            <person name="Gladieux P."/>
            <person name="Hiltunen Thoren M."/>
            <person name="Johannesson H."/>
        </authorList>
    </citation>
    <scope>NUCLEOTIDE SEQUENCE</scope>
    <source>
        <strain evidence="2">FGSC 1904</strain>
    </source>
</reference>
<comment type="caution">
    <text evidence="2">The sequence shown here is derived from an EMBL/GenBank/DDBJ whole genome shotgun (WGS) entry which is preliminary data.</text>
</comment>
<dbReference type="Proteomes" id="UP001281003">
    <property type="component" value="Unassembled WGS sequence"/>
</dbReference>
<dbReference type="EMBL" id="JAUTDP010000004">
    <property type="protein sequence ID" value="KAK3399927.1"/>
    <property type="molecule type" value="Genomic_DNA"/>
</dbReference>
<organism evidence="2 3">
    <name type="scientific">Sordaria brevicollis</name>
    <dbReference type="NCBI Taxonomy" id="83679"/>
    <lineage>
        <taxon>Eukaryota</taxon>
        <taxon>Fungi</taxon>
        <taxon>Dikarya</taxon>
        <taxon>Ascomycota</taxon>
        <taxon>Pezizomycotina</taxon>
        <taxon>Sordariomycetes</taxon>
        <taxon>Sordariomycetidae</taxon>
        <taxon>Sordariales</taxon>
        <taxon>Sordariaceae</taxon>
        <taxon>Sordaria</taxon>
    </lineage>
</organism>
<evidence type="ECO:0000256" key="1">
    <source>
        <dbReference type="SAM" id="MobiDB-lite"/>
    </source>
</evidence>
<proteinExistence type="predicted"/>
<feature type="compositionally biased region" description="Basic and acidic residues" evidence="1">
    <location>
        <begin position="231"/>
        <end position="242"/>
    </location>
</feature>
<feature type="region of interest" description="Disordered" evidence="1">
    <location>
        <begin position="207"/>
        <end position="242"/>
    </location>
</feature>
<dbReference type="AlphaFoldDB" id="A0AAE0PHG8"/>
<name>A0AAE0PHG8_SORBR</name>
<feature type="region of interest" description="Disordered" evidence="1">
    <location>
        <begin position="1"/>
        <end position="67"/>
    </location>
</feature>
<accession>A0AAE0PHG8</accession>
<evidence type="ECO:0000313" key="3">
    <source>
        <dbReference type="Proteomes" id="UP001281003"/>
    </source>
</evidence>
<sequence length="554" mass="61499">MSSQTVDNSTAMSSPETNDTATTTSQEVNSATTMSSQDPKHTTTIPVPGPKDTPVSAQEFDSKTTPNRYEASLWNDISDYVCSRSKHAKDPITDGAVPFAKCLICLEELNIKGLSPVGPAAQTRPGAPIPTNGIQEIRSLTAMDLVECYRYGQSKPYRKFDCPICKADLHHAGCCCEVRPVMIPTNNPGDHLSNILALPRTLVEALRDPNATPNGPDAPEHNHVNTNYHPDCPDDHQDIRDDDQGVLDDAELTPQDTDHARVPTQEEDDLVIAGYGRKFNTAHENRDFKRLPKSSRLKQVDSNGSTVVLPARPLVYDVQGMPQPGFYPLMRLGAQYPNLQEPNGWGCSVTGGRLDKVVDAVCGQCAHDLTRYRAFYTTKHLDGGNLNQFSGLSLKLAVTAVYLRADKNGWVTKPSWGRWPKELDFMLQARGWTQGINFVDWKKGCAEVEGDWVPKPAMAYHGLRSSSDLEGMGPYPDWDELLQQPYWQARGITKVPRNHWINNHTLGTWVEGFGTVIFMTAKFSYTARYTPNQARKKLADEQLSKGKEVEEIEG</sequence>
<keyword evidence="3" id="KW-1185">Reference proteome</keyword>
<feature type="compositionally biased region" description="Polar residues" evidence="1">
    <location>
        <begin position="1"/>
        <end position="45"/>
    </location>
</feature>
<gene>
    <name evidence="2" type="ORF">B0T20DRAFT_477783</name>
</gene>
<evidence type="ECO:0000313" key="2">
    <source>
        <dbReference type="EMBL" id="KAK3399927.1"/>
    </source>
</evidence>